<dbReference type="EMBL" id="PEVY01000027">
    <property type="protein sequence ID" value="PIU75344.1"/>
    <property type="molecule type" value="Genomic_DNA"/>
</dbReference>
<feature type="domain" description="Pyruvate/ketoisovalerate oxidoreductase catalytic" evidence="2">
    <location>
        <begin position="13"/>
        <end position="188"/>
    </location>
</feature>
<keyword evidence="1" id="KW-0560">Oxidoreductase</keyword>
<name>A0A2M7AXI5_9BACT</name>
<dbReference type="PANTHER" id="PTHR43854">
    <property type="entry name" value="INDOLEPYRUVATE OXIDOREDUCTASE SUBUNIT IORB"/>
    <property type="match status" value="1"/>
</dbReference>
<dbReference type="InterPro" id="IPR019752">
    <property type="entry name" value="Pyrv/ketoisovalerate_OxRed_cat"/>
</dbReference>
<dbReference type="SUPFAM" id="SSF53323">
    <property type="entry name" value="Pyruvate-ferredoxin oxidoreductase, PFOR, domain III"/>
    <property type="match status" value="1"/>
</dbReference>
<sequence>MFENFNILIAGIGGQGIITLTRVLAMSGLLQGYDVKTSELHGLSQRGGSVETHIRFGKKIYSPLIKQDSADLIISLEIKEGLSAAFYSDKSRTSFLINDFSQTTPASKLKSSNQETINTLQKTAKKVIILPATKIAIQEVKNPTLAGMLLLSYASFAKLIPIKPKIMLQAITNAIPSSYLPINQKVFNFAKSLHGIY</sequence>
<evidence type="ECO:0000256" key="1">
    <source>
        <dbReference type="ARBA" id="ARBA00023002"/>
    </source>
</evidence>
<dbReference type="AlphaFoldDB" id="A0A2M7AXI5"/>
<evidence type="ECO:0000259" key="2">
    <source>
        <dbReference type="Pfam" id="PF01558"/>
    </source>
</evidence>
<gene>
    <name evidence="3" type="ORF">COS76_01320</name>
</gene>
<proteinExistence type="predicted"/>
<accession>A0A2M7AXI5</accession>
<reference evidence="4" key="1">
    <citation type="submission" date="2017-09" db="EMBL/GenBank/DDBJ databases">
        <title>Depth-based differentiation of microbial function through sediment-hosted aquifers and enrichment of novel symbionts in the deep terrestrial subsurface.</title>
        <authorList>
            <person name="Probst A.J."/>
            <person name="Ladd B."/>
            <person name="Jarett J.K."/>
            <person name="Geller-Mcgrath D.E."/>
            <person name="Sieber C.M.K."/>
            <person name="Emerson J.B."/>
            <person name="Anantharaman K."/>
            <person name="Thomas B.C."/>
            <person name="Malmstrom R."/>
            <person name="Stieglmeier M."/>
            <person name="Klingl A."/>
            <person name="Woyke T."/>
            <person name="Ryan C.M."/>
            <person name="Banfield J.F."/>
        </authorList>
    </citation>
    <scope>NUCLEOTIDE SEQUENCE [LARGE SCALE GENOMIC DNA]</scope>
</reference>
<dbReference type="Pfam" id="PF01558">
    <property type="entry name" value="POR"/>
    <property type="match status" value="1"/>
</dbReference>
<comment type="caution">
    <text evidence="3">The sequence shown here is derived from an EMBL/GenBank/DDBJ whole genome shotgun (WGS) entry which is preliminary data.</text>
</comment>
<evidence type="ECO:0000313" key="4">
    <source>
        <dbReference type="Proteomes" id="UP000228775"/>
    </source>
</evidence>
<protein>
    <recommendedName>
        <fullName evidence="2">Pyruvate/ketoisovalerate oxidoreductase catalytic domain-containing protein</fullName>
    </recommendedName>
</protein>
<dbReference type="GO" id="GO:0016903">
    <property type="term" value="F:oxidoreductase activity, acting on the aldehyde or oxo group of donors"/>
    <property type="evidence" value="ECO:0007669"/>
    <property type="project" value="InterPro"/>
</dbReference>
<dbReference type="Gene3D" id="3.40.920.10">
    <property type="entry name" value="Pyruvate-ferredoxin oxidoreductase, PFOR, domain III"/>
    <property type="match status" value="1"/>
</dbReference>
<dbReference type="InterPro" id="IPR052198">
    <property type="entry name" value="IorB_Oxidoreductase"/>
</dbReference>
<dbReference type="Proteomes" id="UP000228775">
    <property type="component" value="Unassembled WGS sequence"/>
</dbReference>
<dbReference type="InterPro" id="IPR002869">
    <property type="entry name" value="Pyrv_flavodox_OxRed_cen"/>
</dbReference>
<organism evidence="3 4">
    <name type="scientific">Candidatus Portnoybacteria bacterium CG06_land_8_20_14_3_00_39_12</name>
    <dbReference type="NCBI Taxonomy" id="1974809"/>
    <lineage>
        <taxon>Bacteria</taxon>
        <taxon>Candidatus Portnoyibacteriota</taxon>
    </lineage>
</organism>
<dbReference type="PANTHER" id="PTHR43854:SF1">
    <property type="entry name" value="INDOLEPYRUVATE OXIDOREDUCTASE SUBUNIT IORB"/>
    <property type="match status" value="1"/>
</dbReference>
<evidence type="ECO:0000313" key="3">
    <source>
        <dbReference type="EMBL" id="PIU75344.1"/>
    </source>
</evidence>